<accession>A0AAV4JQI3</accession>
<gene>
    <name evidence="1" type="ORF">ElyMa_001625400</name>
</gene>
<comment type="caution">
    <text evidence="1">The sequence shown here is derived from an EMBL/GenBank/DDBJ whole genome shotgun (WGS) entry which is preliminary data.</text>
</comment>
<proteinExistence type="predicted"/>
<dbReference type="EMBL" id="BMAT01003279">
    <property type="protein sequence ID" value="GFS22836.1"/>
    <property type="molecule type" value="Genomic_DNA"/>
</dbReference>
<keyword evidence="2" id="KW-1185">Reference proteome</keyword>
<protein>
    <submittedName>
        <fullName evidence="1">Uncharacterized protein</fullName>
    </submittedName>
</protein>
<reference evidence="1 2" key="1">
    <citation type="journal article" date="2021" name="Elife">
        <title>Chloroplast acquisition without the gene transfer in kleptoplastic sea slugs, Plakobranchus ocellatus.</title>
        <authorList>
            <person name="Maeda T."/>
            <person name="Takahashi S."/>
            <person name="Yoshida T."/>
            <person name="Shimamura S."/>
            <person name="Takaki Y."/>
            <person name="Nagai Y."/>
            <person name="Toyoda A."/>
            <person name="Suzuki Y."/>
            <person name="Arimoto A."/>
            <person name="Ishii H."/>
            <person name="Satoh N."/>
            <person name="Nishiyama T."/>
            <person name="Hasebe M."/>
            <person name="Maruyama T."/>
            <person name="Minagawa J."/>
            <person name="Obokata J."/>
            <person name="Shigenobu S."/>
        </authorList>
    </citation>
    <scope>NUCLEOTIDE SEQUENCE [LARGE SCALE GENOMIC DNA]</scope>
</reference>
<name>A0AAV4JQI3_9GAST</name>
<sequence length="134" mass="14552">MGLAREISLLMTKQAREKTVSLLSTSCACVCPIDYGPCKRDKLTGDKASEGKDSFFVIHVLCVCVCPIDYGPCKRDKLTGDKASERKDSFFVIHVLCVCVCPIDYGPCTRDTLVSVLLKDTGGARGVKQSAQVK</sequence>
<evidence type="ECO:0000313" key="1">
    <source>
        <dbReference type="EMBL" id="GFS22836.1"/>
    </source>
</evidence>
<dbReference type="Proteomes" id="UP000762676">
    <property type="component" value="Unassembled WGS sequence"/>
</dbReference>
<dbReference type="PROSITE" id="PS51257">
    <property type="entry name" value="PROKAR_LIPOPROTEIN"/>
    <property type="match status" value="1"/>
</dbReference>
<organism evidence="1 2">
    <name type="scientific">Elysia marginata</name>
    <dbReference type="NCBI Taxonomy" id="1093978"/>
    <lineage>
        <taxon>Eukaryota</taxon>
        <taxon>Metazoa</taxon>
        <taxon>Spiralia</taxon>
        <taxon>Lophotrochozoa</taxon>
        <taxon>Mollusca</taxon>
        <taxon>Gastropoda</taxon>
        <taxon>Heterobranchia</taxon>
        <taxon>Euthyneura</taxon>
        <taxon>Panpulmonata</taxon>
        <taxon>Sacoglossa</taxon>
        <taxon>Placobranchoidea</taxon>
        <taxon>Plakobranchidae</taxon>
        <taxon>Elysia</taxon>
    </lineage>
</organism>
<evidence type="ECO:0000313" key="2">
    <source>
        <dbReference type="Proteomes" id="UP000762676"/>
    </source>
</evidence>
<dbReference type="AlphaFoldDB" id="A0AAV4JQI3"/>